<dbReference type="InterPro" id="IPR036412">
    <property type="entry name" value="HAD-like_sf"/>
</dbReference>
<keyword evidence="13" id="KW-0448">Lipopolysaccharide biosynthesis</keyword>
<gene>
    <name evidence="15" type="ORF">SAMN02583745_00846</name>
</gene>
<feature type="binding site" evidence="14">
    <location>
        <position position="27"/>
    </location>
    <ligand>
        <name>Mg(2+)</name>
        <dbReference type="ChEBI" id="CHEBI:18420"/>
    </ligand>
</feature>
<dbReference type="NCBIfam" id="NF007019">
    <property type="entry name" value="PRK09484.1"/>
    <property type="match status" value="1"/>
</dbReference>
<dbReference type="EC" id="3.1.3.45" evidence="7 13"/>
<dbReference type="Pfam" id="PF08282">
    <property type="entry name" value="Hydrolase_3"/>
    <property type="match status" value="1"/>
</dbReference>
<evidence type="ECO:0000256" key="7">
    <source>
        <dbReference type="ARBA" id="ARBA00013066"/>
    </source>
</evidence>
<evidence type="ECO:0000256" key="11">
    <source>
        <dbReference type="ARBA" id="ARBA00022842"/>
    </source>
</evidence>
<comment type="similarity">
    <text evidence="5 13">Belongs to the KdsC family.</text>
</comment>
<keyword evidence="9 13" id="KW-0479">Metal-binding</keyword>
<comment type="cofactor">
    <cofactor evidence="2 13 14">
        <name>Mg(2+)</name>
        <dbReference type="ChEBI" id="CHEBI:18420"/>
    </cofactor>
</comment>
<evidence type="ECO:0000256" key="2">
    <source>
        <dbReference type="ARBA" id="ARBA00001946"/>
    </source>
</evidence>
<comment type="catalytic activity">
    <reaction evidence="1 13">
        <text>3-deoxy-alpha-D-manno-2-octulosonate-8-phosphate + H2O = 3-deoxy-alpha-D-manno-oct-2-ulosonate + phosphate</text>
        <dbReference type="Rhea" id="RHEA:11500"/>
        <dbReference type="ChEBI" id="CHEBI:15377"/>
        <dbReference type="ChEBI" id="CHEBI:43474"/>
        <dbReference type="ChEBI" id="CHEBI:85985"/>
        <dbReference type="ChEBI" id="CHEBI:85986"/>
        <dbReference type="EC" id="3.1.3.45"/>
    </reaction>
</comment>
<protein>
    <recommendedName>
        <fullName evidence="8 13">3-deoxy-D-manno-octulosonate 8-phosphate phosphatase KdsC</fullName>
        <ecNumber evidence="7 13">3.1.3.45</ecNumber>
    </recommendedName>
    <alternativeName>
        <fullName evidence="12 13">KDO 8-P phosphatase</fullName>
    </alternativeName>
</protein>
<dbReference type="SFLD" id="SFLDG01138">
    <property type="entry name" value="C1.6.2:_Deoxy-d-mannose-octulo"/>
    <property type="match status" value="1"/>
</dbReference>
<dbReference type="GO" id="GO:0008781">
    <property type="term" value="F:N-acylneuraminate cytidylyltransferase activity"/>
    <property type="evidence" value="ECO:0007669"/>
    <property type="project" value="TreeGrafter"/>
</dbReference>
<reference evidence="16" key="1">
    <citation type="submission" date="2016-10" db="EMBL/GenBank/DDBJ databases">
        <authorList>
            <person name="Varghese N."/>
            <person name="Submissions S."/>
        </authorList>
    </citation>
    <scope>NUCLEOTIDE SEQUENCE [LARGE SCALE GENOMIC DNA]</scope>
    <source>
        <strain evidence="16">DSM 18579</strain>
    </source>
</reference>
<dbReference type="Gene3D" id="3.40.50.1000">
    <property type="entry name" value="HAD superfamily/HAD-like"/>
    <property type="match status" value="1"/>
</dbReference>
<comment type="function">
    <text evidence="13">Catalyzes the hydrolysis of 3-deoxy-D-manno-octulosonate 8-phosphate (KDO 8-P) to 3-deoxy-D-manno-octulosonate (KDO) and inorganic phosphate.</text>
</comment>
<dbReference type="InterPro" id="IPR010023">
    <property type="entry name" value="KdsC_fam"/>
</dbReference>
<evidence type="ECO:0000313" key="16">
    <source>
        <dbReference type="Proteomes" id="UP000242642"/>
    </source>
</evidence>
<evidence type="ECO:0000256" key="6">
    <source>
        <dbReference type="ARBA" id="ARBA00011881"/>
    </source>
</evidence>
<keyword evidence="11 13" id="KW-0460">Magnesium</keyword>
<dbReference type="GO" id="GO:0019143">
    <property type="term" value="F:3-deoxy-manno-octulosonate-8-phosphatase activity"/>
    <property type="evidence" value="ECO:0007669"/>
    <property type="project" value="UniProtKB-UniRule"/>
</dbReference>
<dbReference type="GO" id="GO:0009103">
    <property type="term" value="P:lipopolysaccharide biosynthetic process"/>
    <property type="evidence" value="ECO:0007669"/>
    <property type="project" value="UniProtKB-UniRule"/>
</dbReference>
<dbReference type="UniPathway" id="UPA00357">
    <property type="reaction ID" value="UER00475"/>
</dbReference>
<keyword evidence="10 13" id="KW-0378">Hydrolase</keyword>
<dbReference type="EMBL" id="FOHV01000005">
    <property type="protein sequence ID" value="SES90773.1"/>
    <property type="molecule type" value="Genomic_DNA"/>
</dbReference>
<dbReference type="InterPro" id="IPR023214">
    <property type="entry name" value="HAD_sf"/>
</dbReference>
<dbReference type="PANTHER" id="PTHR21485">
    <property type="entry name" value="HAD SUPERFAMILY MEMBERS CMAS AND KDSC"/>
    <property type="match status" value="1"/>
</dbReference>
<evidence type="ECO:0000313" key="15">
    <source>
        <dbReference type="EMBL" id="SES90773.1"/>
    </source>
</evidence>
<feature type="binding site" evidence="14">
    <location>
        <position position="120"/>
    </location>
    <ligand>
        <name>Mg(2+)</name>
        <dbReference type="ChEBI" id="CHEBI:18420"/>
    </ligand>
</feature>
<dbReference type="NCBIfam" id="TIGR01670">
    <property type="entry name" value="KdsC-phosphatas"/>
    <property type="match status" value="1"/>
</dbReference>
<evidence type="ECO:0000256" key="10">
    <source>
        <dbReference type="ARBA" id="ARBA00022801"/>
    </source>
</evidence>
<comment type="pathway">
    <text evidence="3 13">Bacterial outer membrane biogenesis; lipopolysaccharide biosynthesis.</text>
</comment>
<dbReference type="PIRSF" id="PIRSF006118">
    <property type="entry name" value="KDO8-P_Ptase"/>
    <property type="match status" value="1"/>
</dbReference>
<evidence type="ECO:0000256" key="12">
    <source>
        <dbReference type="ARBA" id="ARBA00031051"/>
    </source>
</evidence>
<feature type="binding site" evidence="14">
    <location>
        <position position="29"/>
    </location>
    <ligand>
        <name>substrate</name>
    </ligand>
</feature>
<evidence type="ECO:0000256" key="9">
    <source>
        <dbReference type="ARBA" id="ARBA00022723"/>
    </source>
</evidence>
<dbReference type="STRING" id="1123402.SAMN02583745_00846"/>
<dbReference type="AlphaFoldDB" id="A0A1I0A9B2"/>
<proteinExistence type="inferred from homology"/>
<evidence type="ECO:0000256" key="8">
    <source>
        <dbReference type="ARBA" id="ARBA00020092"/>
    </source>
</evidence>
<dbReference type="Proteomes" id="UP000242642">
    <property type="component" value="Unassembled WGS sequence"/>
</dbReference>
<evidence type="ECO:0000256" key="13">
    <source>
        <dbReference type="PIRNR" id="PIRNR006118"/>
    </source>
</evidence>
<evidence type="ECO:0000256" key="4">
    <source>
        <dbReference type="ARBA" id="ARBA00004807"/>
    </source>
</evidence>
<comment type="pathway">
    <text evidence="4 13">Carbohydrate biosynthesis; 3-deoxy-D-manno-octulosonate biosynthesis; 3-deoxy-D-manno-octulosonate from D-ribulose 5-phosphate: step 3/3.</text>
</comment>
<comment type="subunit">
    <text evidence="6 13">Homotetramer.</text>
</comment>
<dbReference type="GO" id="GO:0046872">
    <property type="term" value="F:metal ion binding"/>
    <property type="evidence" value="ECO:0007669"/>
    <property type="project" value="UniProtKB-UniRule"/>
</dbReference>
<sequence>MSYIDDFKKLDSTLIQKAKRIKLVICDVDGVLTDGLIYMGNAGEELKAFHVRDGFGIHALLQIGIETALITGRQSKLVEHRAATLKIKHIYQGQSNKLIAFEDLCKQTQLSHDSIAYIGDDLIDAPVMDKVGLSIAVKDAHPMLITHSHYQTQLEGGKGAVREVCDLILFAKDHLHFASGLSV</sequence>
<evidence type="ECO:0000256" key="3">
    <source>
        <dbReference type="ARBA" id="ARBA00004756"/>
    </source>
</evidence>
<dbReference type="PANTHER" id="PTHR21485:SF3">
    <property type="entry name" value="N-ACYLNEURAMINATE CYTIDYLYLTRANSFERASE"/>
    <property type="match status" value="1"/>
</dbReference>
<accession>A0A1I0A9B2</accession>
<dbReference type="SFLD" id="SFLDG01136">
    <property type="entry name" value="C1.6:_Phosphoserine_Phosphatas"/>
    <property type="match status" value="1"/>
</dbReference>
<evidence type="ECO:0000256" key="14">
    <source>
        <dbReference type="PIRSR" id="PIRSR006118-2"/>
    </source>
</evidence>
<organism evidence="15 16">
    <name type="scientific">Thorsellia anophelis DSM 18579</name>
    <dbReference type="NCBI Taxonomy" id="1123402"/>
    <lineage>
        <taxon>Bacteria</taxon>
        <taxon>Pseudomonadati</taxon>
        <taxon>Pseudomonadota</taxon>
        <taxon>Gammaproteobacteria</taxon>
        <taxon>Enterobacterales</taxon>
        <taxon>Thorselliaceae</taxon>
        <taxon>Thorsellia</taxon>
    </lineage>
</organism>
<evidence type="ECO:0000256" key="5">
    <source>
        <dbReference type="ARBA" id="ARBA00005893"/>
    </source>
</evidence>
<dbReference type="InterPro" id="IPR050793">
    <property type="entry name" value="CMP-NeuNAc_synthase"/>
</dbReference>
<dbReference type="SFLD" id="SFLDS00003">
    <property type="entry name" value="Haloacid_Dehalogenase"/>
    <property type="match status" value="1"/>
</dbReference>
<keyword evidence="16" id="KW-1185">Reference proteome</keyword>
<evidence type="ECO:0000256" key="1">
    <source>
        <dbReference type="ARBA" id="ARBA00000898"/>
    </source>
</evidence>
<name>A0A1I0A9B2_9GAMM</name>
<dbReference type="UniPathway" id="UPA00030"/>
<dbReference type="FunFam" id="3.40.50.1000:FF:000029">
    <property type="entry name" value="3-deoxy-D-manno-octulosonate 8-phosphate phosphatase KdsC"/>
    <property type="match status" value="1"/>
</dbReference>
<dbReference type="SUPFAM" id="SSF56784">
    <property type="entry name" value="HAD-like"/>
    <property type="match status" value="1"/>
</dbReference>
<dbReference type="CDD" id="cd01630">
    <property type="entry name" value="HAD_KDO-like"/>
    <property type="match status" value="1"/>
</dbReference>